<dbReference type="PROSITE" id="PS00211">
    <property type="entry name" value="ABC_TRANSPORTER_1"/>
    <property type="match status" value="2"/>
</dbReference>
<dbReference type="InterPro" id="IPR011527">
    <property type="entry name" value="ABC1_TM_dom"/>
</dbReference>
<dbReference type="PROSITE" id="PS50929">
    <property type="entry name" value="ABC_TM1F"/>
    <property type="match status" value="2"/>
</dbReference>
<evidence type="ECO:0000256" key="6">
    <source>
        <dbReference type="ARBA" id="ARBA00022840"/>
    </source>
</evidence>
<proteinExistence type="inferred from homology"/>
<comment type="subcellular location">
    <subcellularLocation>
        <location evidence="1">Membrane</location>
        <topology evidence="1">Multi-pass membrane protein</topology>
    </subcellularLocation>
</comment>
<evidence type="ECO:0000256" key="4">
    <source>
        <dbReference type="ARBA" id="ARBA00022692"/>
    </source>
</evidence>
<keyword evidence="8 10" id="KW-0472">Membrane</keyword>
<accession>A0ABR3QFA0</accession>
<dbReference type="SUPFAM" id="SSF52540">
    <property type="entry name" value="P-loop containing nucleoside triphosphate hydrolases"/>
    <property type="match status" value="2"/>
</dbReference>
<dbReference type="InterPro" id="IPR027417">
    <property type="entry name" value="P-loop_NTPase"/>
</dbReference>
<feature type="region of interest" description="Disordered" evidence="9">
    <location>
        <begin position="626"/>
        <end position="658"/>
    </location>
</feature>
<sequence length="1522" mass="166954">MSSSARDDSPSSTLRDAGPASGPAVGSAPPPAAAARATAARRESTAASSSEDEKTSRTITDVDPLDEKGAAQKAAMGKRRQGDYEERGIVEVEEDGQVRKAMVIIEEKSGKELLKDVAGGPYTTPQWRHSLPFVKPKYPPPPAPLSLEDAIMTPEANSNWLSFMFFNWISPMMALGSARTLQPSDMWKNPESRSAGVLAQSLTGHYERRKLEAAEYNKKLADPATPLPLSKRIVWSLLPHREKREADYRTKTGQKKPSLAWALSDTFGMWFWMAGLFKLVADVATACSPLLLRALIKWSAKYEAAMHGLGRYPSTGSGIGMALGLFFLLVVSSIGLHHFFYRSMAVGVLSRAALISAIYERALRFTQKSRGEIPNGKIVNHISTDTSRIDFASGFFHIVWTAPIQFVIIMIILLVQIGYSALPGIAFLIIMTPAQAAIMKQLFAIRKKGMVWTDKRAKLLQEVLGGMRIVKLMSWEAPFLDRLKAIRAMEIKYIRMLLIVRSAMMAFAMSLPTLATILALITYSATAHDLQAATIFTVVTLFQLMRMPLMMWPMTLGAIADAANAIGRLQAVFDAEVTNEERLIDPDMEEAVRIVHASFTWDAAPPVEAEVAKLEAKLAAAQAKKAAKEGGTTGHATPAAKTPAAKTPAKSGAGTPQADAEPVDIFQVKDINLSIPRGSLTAIVGAIGSGKSSLLQGLMGEMRRTDGKVIFSGSTALCAQTPWIQNATVRENILFGLPFDEDRYWAAIKNACLEPDLEILEDGDGTEIGEKGITLSGGQKQRVNIARALYFNADIIALDDPLSALDAGVGKAVFFNAIKGALAGKTRLLVTHAIHFLPYVDNIILLEDGRVAETGTYAELKAQGGAFTRLVKEFGAEDTQEAEAADEEIAIATSDPNAPLPAAVDRSKMVTRGIRHQLMQEEERGTGAISGRTWVDYFKAGRGVYMVPFLLLAVAIAQGFTIITSYWLIWWQQYSWGWSNNKFMGVYAALGIGSAISMFFMGFSNSYINYFASVRLHADAIQRVMFAPQSFFDTTPLGRFSKDIDTIDNTLSDAMRMSVGTLGNIVGAIILLAIVSPWFLIAVSVVLVLYWHCAQFYRRSSREFKRIDALLRSSLYSHFSESLSGIGTIRAYGESDRFVAENVERVDIENRAYFFTIINQRWLGIRLDMLGSLLTFSVALIVVLNHKVSAAKSGLGLSTMLTVQQAFSWLVRQLAEVENDMVGAERILHYANHLDQEAPQEIASTMPAPTWPSEGRIEFDNVYMKYRPELPNVLKGLSLSVKANEKIGVVGRTGAGKSSIMVTLFRLAELSGGSIKIDDVDISKIGLHELRSRISIIPQDPLLFSGTLRSNIDPFGTKSDAELYDALKRAHLIPSATYGSGEPGTETPTSRFTLDYAVEEEGNNLSVGERSLVSLARALVRDPKILVLDEATASVDVETDAKIQETIRREFGDKTLLCIAHRLRTILSYDRILVMSDGQAEAFDTPENLYTSGSHFREMCEKSGITLEDIRHYASLKFGVRE</sequence>
<dbReference type="CDD" id="cd18597">
    <property type="entry name" value="ABC_6TM_YOR1_D1_like"/>
    <property type="match status" value="1"/>
</dbReference>
<evidence type="ECO:0000256" key="2">
    <source>
        <dbReference type="ARBA" id="ARBA00009726"/>
    </source>
</evidence>
<dbReference type="RefSeq" id="XP_069213352.1">
    <property type="nucleotide sequence ID" value="XM_069349808.1"/>
</dbReference>
<feature type="transmembrane region" description="Helical" evidence="10">
    <location>
        <begin position="398"/>
        <end position="419"/>
    </location>
</feature>
<comment type="caution">
    <text evidence="13">The sequence shown here is derived from an EMBL/GenBank/DDBJ whole genome shotgun (WGS) entry which is preliminary data.</text>
</comment>
<dbReference type="InterPro" id="IPR050173">
    <property type="entry name" value="ABC_transporter_C-like"/>
</dbReference>
<evidence type="ECO:0000256" key="5">
    <source>
        <dbReference type="ARBA" id="ARBA00022741"/>
    </source>
</evidence>
<protein>
    <submittedName>
        <fullName evidence="13">ATP-binding cassette transporter yor1</fullName>
    </submittedName>
</protein>
<dbReference type="PANTHER" id="PTHR24223">
    <property type="entry name" value="ATP-BINDING CASSETTE SUB-FAMILY C"/>
    <property type="match status" value="1"/>
</dbReference>
<dbReference type="Gene3D" id="1.20.1560.10">
    <property type="entry name" value="ABC transporter type 1, transmembrane domain"/>
    <property type="match status" value="2"/>
</dbReference>
<evidence type="ECO:0000256" key="10">
    <source>
        <dbReference type="SAM" id="Phobius"/>
    </source>
</evidence>
<evidence type="ECO:0000256" key="9">
    <source>
        <dbReference type="SAM" id="MobiDB-lite"/>
    </source>
</evidence>
<reference evidence="13 14" key="1">
    <citation type="submission" date="2023-08" db="EMBL/GenBank/DDBJ databases">
        <title>Annotated Genome Sequence of Vanrija albida AlHP1.</title>
        <authorList>
            <person name="Herzog R."/>
        </authorList>
    </citation>
    <scope>NUCLEOTIDE SEQUENCE [LARGE SCALE GENOMIC DNA]</scope>
    <source>
        <strain evidence="13 14">AlHP1</strain>
    </source>
</reference>
<dbReference type="EMBL" id="JBBXJM010000001">
    <property type="protein sequence ID" value="KAL1413408.1"/>
    <property type="molecule type" value="Genomic_DNA"/>
</dbReference>
<keyword evidence="6 13" id="KW-0067">ATP-binding</keyword>
<dbReference type="Gene3D" id="3.40.50.300">
    <property type="entry name" value="P-loop containing nucleotide triphosphate hydrolases"/>
    <property type="match status" value="2"/>
</dbReference>
<keyword evidence="5" id="KW-0547">Nucleotide-binding</keyword>
<feature type="transmembrane region" description="Helical" evidence="10">
    <location>
        <begin position="498"/>
        <end position="524"/>
    </location>
</feature>
<organism evidence="13 14">
    <name type="scientific">Vanrija albida</name>
    <dbReference type="NCBI Taxonomy" id="181172"/>
    <lineage>
        <taxon>Eukaryota</taxon>
        <taxon>Fungi</taxon>
        <taxon>Dikarya</taxon>
        <taxon>Basidiomycota</taxon>
        <taxon>Agaricomycotina</taxon>
        <taxon>Tremellomycetes</taxon>
        <taxon>Trichosporonales</taxon>
        <taxon>Trichosporonaceae</taxon>
        <taxon>Vanrija</taxon>
    </lineage>
</organism>
<dbReference type="Pfam" id="PF00005">
    <property type="entry name" value="ABC_tran"/>
    <property type="match status" value="2"/>
</dbReference>
<feature type="domain" description="ABC transmembrane type-1" evidence="12">
    <location>
        <begin position="949"/>
        <end position="1219"/>
    </location>
</feature>
<feature type="domain" description="ABC transporter" evidence="11">
    <location>
        <begin position="653"/>
        <end position="873"/>
    </location>
</feature>
<evidence type="ECO:0000259" key="12">
    <source>
        <dbReference type="PROSITE" id="PS50929"/>
    </source>
</evidence>
<evidence type="ECO:0000256" key="8">
    <source>
        <dbReference type="ARBA" id="ARBA00023136"/>
    </source>
</evidence>
<name>A0ABR3QFA0_9TREE</name>
<evidence type="ECO:0000256" key="3">
    <source>
        <dbReference type="ARBA" id="ARBA00022448"/>
    </source>
</evidence>
<dbReference type="Proteomes" id="UP001565368">
    <property type="component" value="Unassembled WGS sequence"/>
</dbReference>
<keyword evidence="7 10" id="KW-1133">Transmembrane helix</keyword>
<feature type="transmembrane region" description="Helical" evidence="10">
    <location>
        <begin position="949"/>
        <end position="971"/>
    </location>
</feature>
<feature type="compositionally biased region" description="Low complexity" evidence="9">
    <location>
        <begin position="17"/>
        <end position="38"/>
    </location>
</feature>
<feature type="transmembrane region" description="Helical" evidence="10">
    <location>
        <begin position="1065"/>
        <end position="1091"/>
    </location>
</feature>
<dbReference type="GO" id="GO:0005524">
    <property type="term" value="F:ATP binding"/>
    <property type="evidence" value="ECO:0007669"/>
    <property type="project" value="UniProtKB-KW"/>
</dbReference>
<dbReference type="CDD" id="cd03250">
    <property type="entry name" value="ABCC_MRP_domain1"/>
    <property type="match status" value="1"/>
</dbReference>
<dbReference type="GeneID" id="95982217"/>
<dbReference type="SUPFAM" id="SSF90123">
    <property type="entry name" value="ABC transporter transmembrane region"/>
    <property type="match status" value="2"/>
</dbReference>
<dbReference type="InterPro" id="IPR036640">
    <property type="entry name" value="ABC1_TM_sf"/>
</dbReference>
<dbReference type="CDD" id="cd03244">
    <property type="entry name" value="ABCC_MRP_domain2"/>
    <property type="match status" value="1"/>
</dbReference>
<keyword evidence="14" id="KW-1185">Reference proteome</keyword>
<feature type="domain" description="ABC transporter" evidence="11">
    <location>
        <begin position="1257"/>
        <end position="1502"/>
    </location>
</feature>
<evidence type="ECO:0000256" key="1">
    <source>
        <dbReference type="ARBA" id="ARBA00004141"/>
    </source>
</evidence>
<dbReference type="SMART" id="SM00382">
    <property type="entry name" value="AAA"/>
    <property type="match status" value="2"/>
</dbReference>
<evidence type="ECO:0000256" key="7">
    <source>
        <dbReference type="ARBA" id="ARBA00022989"/>
    </source>
</evidence>
<keyword evidence="4 10" id="KW-0812">Transmembrane</keyword>
<dbReference type="InterPro" id="IPR003439">
    <property type="entry name" value="ABC_transporter-like_ATP-bd"/>
</dbReference>
<feature type="domain" description="ABC transmembrane type-1" evidence="12">
    <location>
        <begin position="272"/>
        <end position="561"/>
    </location>
</feature>
<evidence type="ECO:0000313" key="13">
    <source>
        <dbReference type="EMBL" id="KAL1413408.1"/>
    </source>
</evidence>
<dbReference type="Pfam" id="PF00664">
    <property type="entry name" value="ABC_membrane"/>
    <property type="match status" value="2"/>
</dbReference>
<dbReference type="PROSITE" id="PS50893">
    <property type="entry name" value="ABC_TRANSPORTER_2"/>
    <property type="match status" value="2"/>
</dbReference>
<comment type="similarity">
    <text evidence="2">Belongs to the ABC transporter superfamily. ABCC family. Conjugate transporter (TC 3.A.1.208) subfamily.</text>
</comment>
<feature type="compositionally biased region" description="Low complexity" evidence="9">
    <location>
        <begin position="634"/>
        <end position="655"/>
    </location>
</feature>
<dbReference type="InterPro" id="IPR003593">
    <property type="entry name" value="AAA+_ATPase"/>
</dbReference>
<feature type="region of interest" description="Disordered" evidence="9">
    <location>
        <begin position="1"/>
        <end position="88"/>
    </location>
</feature>
<feature type="transmembrane region" description="Helical" evidence="10">
    <location>
        <begin position="425"/>
        <end position="445"/>
    </location>
</feature>
<gene>
    <name evidence="13" type="primary">YOR1</name>
    <name evidence="13" type="ORF">Q8F55_001174</name>
</gene>
<dbReference type="CDD" id="cd18606">
    <property type="entry name" value="ABC_6TM_YOR1_D2_like"/>
    <property type="match status" value="1"/>
</dbReference>
<feature type="transmembrane region" description="Helical" evidence="10">
    <location>
        <begin position="312"/>
        <end position="334"/>
    </location>
</feature>
<dbReference type="InterPro" id="IPR017871">
    <property type="entry name" value="ABC_transporter-like_CS"/>
</dbReference>
<feature type="transmembrane region" description="Helical" evidence="10">
    <location>
        <begin position="983"/>
        <end position="1003"/>
    </location>
</feature>
<dbReference type="PANTHER" id="PTHR24223:SF456">
    <property type="entry name" value="MULTIDRUG RESISTANCE-ASSOCIATED PROTEIN LETHAL(2)03659"/>
    <property type="match status" value="1"/>
</dbReference>
<evidence type="ECO:0000313" key="14">
    <source>
        <dbReference type="Proteomes" id="UP001565368"/>
    </source>
</evidence>
<evidence type="ECO:0000259" key="11">
    <source>
        <dbReference type="PROSITE" id="PS50893"/>
    </source>
</evidence>
<keyword evidence="3" id="KW-0813">Transport</keyword>